<protein>
    <submittedName>
        <fullName evidence="1">Uncharacterized protein AlNc14C256G9727</fullName>
    </submittedName>
</protein>
<evidence type="ECO:0000313" key="1">
    <source>
        <dbReference type="EMBL" id="CCA24745.1"/>
    </source>
</evidence>
<accession>F0WTQ3</accession>
<name>F0WTQ3_9STRA</name>
<dbReference type="HOGENOM" id="CLU_1024583_0_0_1"/>
<dbReference type="EMBL" id="FR824301">
    <property type="protein sequence ID" value="CCA24745.1"/>
    <property type="molecule type" value="Genomic_DNA"/>
</dbReference>
<reference evidence="1" key="1">
    <citation type="journal article" date="2011" name="PLoS Biol.">
        <title>Gene gain and loss during evolution of obligate parasitism in the white rust pathogen of Arabidopsis thaliana.</title>
        <authorList>
            <person name="Kemen E."/>
            <person name="Gardiner A."/>
            <person name="Schultz-Larsen T."/>
            <person name="Kemen A.C."/>
            <person name="Balmuth A.L."/>
            <person name="Robert-Seilaniantz A."/>
            <person name="Bailey K."/>
            <person name="Holub E."/>
            <person name="Studholme D.J."/>
            <person name="Maclean D."/>
            <person name="Jones J.D."/>
        </authorList>
    </citation>
    <scope>NUCLEOTIDE SEQUENCE</scope>
</reference>
<dbReference type="AlphaFoldDB" id="F0WTQ3"/>
<sequence>MQKINALNHFIQVDQKERADTEALPLRKILRSNSHSRRRERHKRRQIFQEHHTRLSIENARLRSQLGASKECNRRKKEKRYLICDELEHLIACGASAEQLEAKVEIFCNLFSEYGKHRCTILMDQLDGLELLLEAIQVTKMAIWALHPESNLTSILIKELALNCDQQKRFWDQRTSTSIMPVELKQTIDVLKTLKRQLAERNEILRYEKILLESFLSPLQRAKLVVWVMRNPACMHFIEKLWRAQLEADATILSEVLFILSNLYRNNDQLSN</sequence>
<reference evidence="1" key="2">
    <citation type="submission" date="2011-02" db="EMBL/GenBank/DDBJ databases">
        <authorList>
            <person name="MacLean D."/>
        </authorList>
    </citation>
    <scope>NUCLEOTIDE SEQUENCE</scope>
</reference>
<proteinExistence type="predicted"/>
<organism evidence="1">
    <name type="scientific">Albugo laibachii Nc14</name>
    <dbReference type="NCBI Taxonomy" id="890382"/>
    <lineage>
        <taxon>Eukaryota</taxon>
        <taxon>Sar</taxon>
        <taxon>Stramenopiles</taxon>
        <taxon>Oomycota</taxon>
        <taxon>Peronosporomycetes</taxon>
        <taxon>Albuginales</taxon>
        <taxon>Albuginaceae</taxon>
        <taxon>Albugo</taxon>
    </lineage>
</organism>
<gene>
    <name evidence="1" type="primary">AlNc14C256G9727</name>
    <name evidence="1" type="ORF">ALNC14_108890</name>
</gene>